<dbReference type="Proteomes" id="UP000326857">
    <property type="component" value="Unassembled WGS sequence"/>
</dbReference>
<evidence type="ECO:0000313" key="2">
    <source>
        <dbReference type="Proteomes" id="UP000326857"/>
    </source>
</evidence>
<dbReference type="EMBL" id="CABVLI010000029">
    <property type="protein sequence ID" value="VVT02838.1"/>
    <property type="molecule type" value="Genomic_DNA"/>
</dbReference>
<evidence type="ECO:0000313" key="1">
    <source>
        <dbReference type="EMBL" id="VVT02838.1"/>
    </source>
</evidence>
<name>A0A5E7Y907_9SPHN</name>
<protein>
    <submittedName>
        <fullName evidence="1">Uncharacterized protein</fullName>
    </submittedName>
</protein>
<dbReference type="AlphaFoldDB" id="A0A5E7Y907"/>
<organism evidence="1 2">
    <name type="scientific">Sphingomonas aurantiaca</name>
    <dbReference type="NCBI Taxonomy" id="185949"/>
    <lineage>
        <taxon>Bacteria</taxon>
        <taxon>Pseudomonadati</taxon>
        <taxon>Pseudomonadota</taxon>
        <taxon>Alphaproteobacteria</taxon>
        <taxon>Sphingomonadales</taxon>
        <taxon>Sphingomonadaceae</taxon>
        <taxon>Sphingomonas</taxon>
    </lineage>
</organism>
<reference evidence="1 2" key="1">
    <citation type="submission" date="2019-09" db="EMBL/GenBank/DDBJ databases">
        <authorList>
            <person name="Dittami M. S."/>
        </authorList>
    </citation>
    <scope>NUCLEOTIDE SEQUENCE [LARGE SCALE GENOMIC DNA]</scope>
    <source>
        <strain evidence="1">SPHINGO391</strain>
    </source>
</reference>
<accession>A0A5E7Y907</accession>
<sequence length="63" mass="6701">MNTSVKCRQMRIGLSGAITARGARGRNPAIERSDFGTAIGRDMAVYESPIEPGGRIPGRSGRP</sequence>
<gene>
    <name evidence="1" type="ORF">SPHINGO391_350435</name>
</gene>
<proteinExistence type="predicted"/>